<comment type="caution">
    <text evidence="5">The sequence shown here is derived from an EMBL/GenBank/DDBJ whole genome shotgun (WGS) entry which is preliminary data.</text>
</comment>
<dbReference type="NCBIfam" id="TIGR00229">
    <property type="entry name" value="sensory_box"/>
    <property type="match status" value="1"/>
</dbReference>
<feature type="domain" description="PAS" evidence="2">
    <location>
        <begin position="4"/>
        <end position="49"/>
    </location>
</feature>
<dbReference type="PROSITE" id="PS50113">
    <property type="entry name" value="PAC"/>
    <property type="match status" value="1"/>
</dbReference>
<feature type="region of interest" description="Disordered" evidence="1">
    <location>
        <begin position="302"/>
        <end position="322"/>
    </location>
</feature>
<dbReference type="InterPro" id="IPR000700">
    <property type="entry name" value="PAS-assoc_C"/>
</dbReference>
<dbReference type="NCBIfam" id="TIGR00254">
    <property type="entry name" value="GGDEF"/>
    <property type="match status" value="1"/>
</dbReference>
<dbReference type="InterPro" id="IPR035965">
    <property type="entry name" value="PAS-like_dom_sf"/>
</dbReference>
<protein>
    <submittedName>
        <fullName evidence="5">Diguanylate cyclase</fullName>
    </submittedName>
</protein>
<dbReference type="InterPro" id="IPR000014">
    <property type="entry name" value="PAS"/>
</dbReference>
<evidence type="ECO:0000313" key="5">
    <source>
        <dbReference type="EMBL" id="HGG02541.1"/>
    </source>
</evidence>
<dbReference type="PANTHER" id="PTHR46663">
    <property type="entry name" value="DIGUANYLATE CYCLASE DGCT-RELATED"/>
    <property type="match status" value="1"/>
</dbReference>
<evidence type="ECO:0000259" key="4">
    <source>
        <dbReference type="PROSITE" id="PS50887"/>
    </source>
</evidence>
<organism evidence="5">
    <name type="scientific">Planktothricoides sp. SpSt-374</name>
    <dbReference type="NCBI Taxonomy" id="2282167"/>
    <lineage>
        <taxon>Bacteria</taxon>
        <taxon>Bacillati</taxon>
        <taxon>Cyanobacteriota</taxon>
        <taxon>Cyanophyceae</taxon>
        <taxon>Oscillatoriophycideae</taxon>
        <taxon>Oscillatoriales</taxon>
        <taxon>Oscillatoriaceae</taxon>
        <taxon>Planktothricoides</taxon>
    </lineage>
</organism>
<sequence length="322" mass="36537">MISTPQFYIQVLDNMYEGVYFVDNNRRITYWNKSAEAISGYSSDDVLGQHCWNNILKHIDQCGHAHCRDSCPLACTLADGQTREVELYLHHKHGHRVPISLRVSPLRDEHGNICGAIEIFIDNSAKVAILERVEELEKMAMVDTLTKLPNRRYLETKLPHILSEYHENGFAVGVLFIDVDHFKNINDMYGHDVGDEVLKMVANTLAINSRASDIFCRWGGEEFVGIVHNVTEAQLEEIANRFRILVGTSSLDMGREEIKVTLSIGATISRGNDNSNSLLKRADQLMYHSKQTGRDRVTIKPQQNSFTKAKRPPKLKLQTMLG</sequence>
<name>A0A7C3ZP35_9CYAN</name>
<dbReference type="Pfam" id="PF13426">
    <property type="entry name" value="PAS_9"/>
    <property type="match status" value="1"/>
</dbReference>
<dbReference type="PROSITE" id="PS50887">
    <property type="entry name" value="GGDEF"/>
    <property type="match status" value="1"/>
</dbReference>
<dbReference type="Gene3D" id="3.30.70.270">
    <property type="match status" value="1"/>
</dbReference>
<reference evidence="5" key="1">
    <citation type="journal article" date="2020" name="mSystems">
        <title>Genome- and Community-Level Interaction Insights into Carbon Utilization and Element Cycling Functions of Hydrothermarchaeota in Hydrothermal Sediment.</title>
        <authorList>
            <person name="Zhou Z."/>
            <person name="Liu Y."/>
            <person name="Xu W."/>
            <person name="Pan J."/>
            <person name="Luo Z.H."/>
            <person name="Li M."/>
        </authorList>
    </citation>
    <scope>NUCLEOTIDE SEQUENCE [LARGE SCALE GENOMIC DNA]</scope>
    <source>
        <strain evidence="5">SpSt-374</strain>
    </source>
</reference>
<dbReference type="InterPro" id="IPR029787">
    <property type="entry name" value="Nucleotide_cyclase"/>
</dbReference>
<evidence type="ECO:0000256" key="1">
    <source>
        <dbReference type="SAM" id="MobiDB-lite"/>
    </source>
</evidence>
<gene>
    <name evidence="5" type="ORF">ENR15_18335</name>
</gene>
<feature type="domain" description="PAC" evidence="3">
    <location>
        <begin position="83"/>
        <end position="135"/>
    </location>
</feature>
<proteinExistence type="predicted"/>
<dbReference type="InterPro" id="IPR043128">
    <property type="entry name" value="Rev_trsase/Diguanyl_cyclase"/>
</dbReference>
<evidence type="ECO:0000259" key="2">
    <source>
        <dbReference type="PROSITE" id="PS50112"/>
    </source>
</evidence>
<evidence type="ECO:0000259" key="3">
    <source>
        <dbReference type="PROSITE" id="PS50113"/>
    </source>
</evidence>
<dbReference type="InterPro" id="IPR052163">
    <property type="entry name" value="DGC-Regulatory_Protein"/>
</dbReference>
<dbReference type="SMART" id="SM00091">
    <property type="entry name" value="PAS"/>
    <property type="match status" value="1"/>
</dbReference>
<dbReference type="AlphaFoldDB" id="A0A7C3ZP35"/>
<accession>A0A7C3ZP35</accession>
<dbReference type="Pfam" id="PF00990">
    <property type="entry name" value="GGDEF"/>
    <property type="match status" value="1"/>
</dbReference>
<dbReference type="CDD" id="cd00130">
    <property type="entry name" value="PAS"/>
    <property type="match status" value="1"/>
</dbReference>
<feature type="domain" description="GGDEF" evidence="4">
    <location>
        <begin position="170"/>
        <end position="302"/>
    </location>
</feature>
<dbReference type="InterPro" id="IPR000160">
    <property type="entry name" value="GGDEF_dom"/>
</dbReference>
<dbReference type="SMART" id="SM00267">
    <property type="entry name" value="GGDEF"/>
    <property type="match status" value="1"/>
</dbReference>
<dbReference type="EMBL" id="DSPX01000190">
    <property type="protein sequence ID" value="HGG02541.1"/>
    <property type="molecule type" value="Genomic_DNA"/>
</dbReference>
<dbReference type="CDD" id="cd01949">
    <property type="entry name" value="GGDEF"/>
    <property type="match status" value="1"/>
</dbReference>
<dbReference type="FunFam" id="3.30.70.270:FF:000001">
    <property type="entry name" value="Diguanylate cyclase domain protein"/>
    <property type="match status" value="1"/>
</dbReference>
<dbReference type="SUPFAM" id="SSF55785">
    <property type="entry name" value="PYP-like sensor domain (PAS domain)"/>
    <property type="match status" value="1"/>
</dbReference>
<dbReference type="PANTHER" id="PTHR46663:SF4">
    <property type="entry name" value="DIGUANYLATE CYCLASE DGCT-RELATED"/>
    <property type="match status" value="1"/>
</dbReference>
<dbReference type="SUPFAM" id="SSF55073">
    <property type="entry name" value="Nucleotide cyclase"/>
    <property type="match status" value="1"/>
</dbReference>
<dbReference type="Gene3D" id="3.30.450.20">
    <property type="entry name" value="PAS domain"/>
    <property type="match status" value="1"/>
</dbReference>
<dbReference type="PROSITE" id="PS50112">
    <property type="entry name" value="PAS"/>
    <property type="match status" value="1"/>
</dbReference>